<dbReference type="EMBL" id="JABBWK010000107">
    <property type="protein sequence ID" value="KAG1893138.1"/>
    <property type="molecule type" value="Genomic_DNA"/>
</dbReference>
<protein>
    <submittedName>
        <fullName evidence="2">Uncharacterized protein</fullName>
    </submittedName>
</protein>
<proteinExistence type="predicted"/>
<name>A0AAD4DSJ7_9AGAM</name>
<dbReference type="GeneID" id="64662653"/>
<dbReference type="RefSeq" id="XP_041218714.1">
    <property type="nucleotide sequence ID" value="XM_041368355.1"/>
</dbReference>
<comment type="caution">
    <text evidence="2">The sequence shown here is derived from an EMBL/GenBank/DDBJ whole genome shotgun (WGS) entry which is preliminary data.</text>
</comment>
<feature type="region of interest" description="Disordered" evidence="1">
    <location>
        <begin position="49"/>
        <end position="73"/>
    </location>
</feature>
<evidence type="ECO:0000313" key="2">
    <source>
        <dbReference type="EMBL" id="KAG1893138.1"/>
    </source>
</evidence>
<organism evidence="2 3">
    <name type="scientific">Suillus fuscotomentosus</name>
    <dbReference type="NCBI Taxonomy" id="1912939"/>
    <lineage>
        <taxon>Eukaryota</taxon>
        <taxon>Fungi</taxon>
        <taxon>Dikarya</taxon>
        <taxon>Basidiomycota</taxon>
        <taxon>Agaricomycotina</taxon>
        <taxon>Agaricomycetes</taxon>
        <taxon>Agaricomycetidae</taxon>
        <taxon>Boletales</taxon>
        <taxon>Suillineae</taxon>
        <taxon>Suillaceae</taxon>
        <taxon>Suillus</taxon>
    </lineage>
</organism>
<gene>
    <name evidence="2" type="ORF">F5891DRAFT_1196763</name>
</gene>
<feature type="compositionally biased region" description="Pro residues" evidence="1">
    <location>
        <begin position="132"/>
        <end position="144"/>
    </location>
</feature>
<accession>A0AAD4DSJ7</accession>
<sequence length="403" mass="44662">MTSHAQPRVRRWGNQLSQADIDITHNPLGPHSDFGFNYNHQLNDQGNYQTQSAWLPPQPSPPHAHHHVASSSTSSTLAASHYSSWAPHQHSQGIHGSWLPQGLDYGLGAADQDQSFWQPLPSGQALPEPVIAHPPPPSPTPPASLPLLGLTHQTDESRAQALPVPSVNPSVFDNTLHHQNLTSLSRSSHKIFDDISQHLTAFKTTLLPTDADVDSMVDVSCRAVASQQIDETLQAWVLDKLENEKDYYRTRLEPILMTISGSMVAAAKTFTYIKYGLSFDYTTAVNGTHVAERALHANHLVQNDTFLSGTLHVNGDSITITFANPAIIALVGYSLHDSEHQFHRYIGDDLNFKPLLAMSATLCLWMLQEHIKVYVSQFSVLPAHIGLIMLTLFHCWRVCPQWS</sequence>
<dbReference type="AlphaFoldDB" id="A0AAD4DSJ7"/>
<evidence type="ECO:0000256" key="1">
    <source>
        <dbReference type="SAM" id="MobiDB-lite"/>
    </source>
</evidence>
<evidence type="ECO:0000313" key="3">
    <source>
        <dbReference type="Proteomes" id="UP001195769"/>
    </source>
</evidence>
<keyword evidence="3" id="KW-1185">Reference proteome</keyword>
<dbReference type="Proteomes" id="UP001195769">
    <property type="component" value="Unassembled WGS sequence"/>
</dbReference>
<feature type="region of interest" description="Disordered" evidence="1">
    <location>
        <begin position="114"/>
        <end position="144"/>
    </location>
</feature>
<reference evidence="2" key="1">
    <citation type="journal article" date="2020" name="New Phytol.">
        <title>Comparative genomics reveals dynamic genome evolution in host specialist ectomycorrhizal fungi.</title>
        <authorList>
            <person name="Lofgren L.A."/>
            <person name="Nguyen N.H."/>
            <person name="Vilgalys R."/>
            <person name="Ruytinx J."/>
            <person name="Liao H.L."/>
            <person name="Branco S."/>
            <person name="Kuo A."/>
            <person name="LaButti K."/>
            <person name="Lipzen A."/>
            <person name="Andreopoulos W."/>
            <person name="Pangilinan J."/>
            <person name="Riley R."/>
            <person name="Hundley H."/>
            <person name="Na H."/>
            <person name="Barry K."/>
            <person name="Grigoriev I.V."/>
            <person name="Stajich J.E."/>
            <person name="Kennedy P.G."/>
        </authorList>
    </citation>
    <scope>NUCLEOTIDE SEQUENCE</scope>
    <source>
        <strain evidence="2">FC203</strain>
    </source>
</reference>